<reference evidence="2" key="1">
    <citation type="journal article" date="2022" name="bioRxiv">
        <title>Sequencing and chromosome-scale assembly of the giantPleurodeles waltlgenome.</title>
        <authorList>
            <person name="Brown T."/>
            <person name="Elewa A."/>
            <person name="Iarovenko S."/>
            <person name="Subramanian E."/>
            <person name="Araus A.J."/>
            <person name="Petzold A."/>
            <person name="Susuki M."/>
            <person name="Suzuki K.-i.T."/>
            <person name="Hayashi T."/>
            <person name="Toyoda A."/>
            <person name="Oliveira C."/>
            <person name="Osipova E."/>
            <person name="Leigh N.D."/>
            <person name="Simon A."/>
            <person name="Yun M.H."/>
        </authorList>
    </citation>
    <scope>NUCLEOTIDE SEQUENCE</scope>
    <source>
        <strain evidence="2">20211129_DDA</strain>
        <tissue evidence="2">Liver</tissue>
    </source>
</reference>
<feature type="region of interest" description="Disordered" evidence="1">
    <location>
        <begin position="59"/>
        <end position="78"/>
    </location>
</feature>
<evidence type="ECO:0000313" key="2">
    <source>
        <dbReference type="EMBL" id="KAJ1105664.1"/>
    </source>
</evidence>
<sequence length="78" mass="8098">MVEYPISLRVPLLRPGTPHQVCRSAPFRRAVARAGATALIVSVRGRSLGCPGVLSALRASRGPSAPTGAPGPSGRRRV</sequence>
<evidence type="ECO:0000313" key="3">
    <source>
        <dbReference type="Proteomes" id="UP001066276"/>
    </source>
</evidence>
<protein>
    <submittedName>
        <fullName evidence="2">Uncharacterized protein</fullName>
    </submittedName>
</protein>
<keyword evidence="3" id="KW-1185">Reference proteome</keyword>
<proteinExistence type="predicted"/>
<accession>A0AAV7MT81</accession>
<comment type="caution">
    <text evidence="2">The sequence shown here is derived from an EMBL/GenBank/DDBJ whole genome shotgun (WGS) entry which is preliminary data.</text>
</comment>
<gene>
    <name evidence="2" type="ORF">NDU88_003069</name>
</gene>
<dbReference type="AlphaFoldDB" id="A0AAV7MT81"/>
<dbReference type="Proteomes" id="UP001066276">
    <property type="component" value="Chromosome 9"/>
</dbReference>
<name>A0AAV7MT81_PLEWA</name>
<evidence type="ECO:0000256" key="1">
    <source>
        <dbReference type="SAM" id="MobiDB-lite"/>
    </source>
</evidence>
<dbReference type="EMBL" id="JANPWB010000013">
    <property type="protein sequence ID" value="KAJ1105664.1"/>
    <property type="molecule type" value="Genomic_DNA"/>
</dbReference>
<organism evidence="2 3">
    <name type="scientific">Pleurodeles waltl</name>
    <name type="common">Iberian ribbed newt</name>
    <dbReference type="NCBI Taxonomy" id="8319"/>
    <lineage>
        <taxon>Eukaryota</taxon>
        <taxon>Metazoa</taxon>
        <taxon>Chordata</taxon>
        <taxon>Craniata</taxon>
        <taxon>Vertebrata</taxon>
        <taxon>Euteleostomi</taxon>
        <taxon>Amphibia</taxon>
        <taxon>Batrachia</taxon>
        <taxon>Caudata</taxon>
        <taxon>Salamandroidea</taxon>
        <taxon>Salamandridae</taxon>
        <taxon>Pleurodelinae</taxon>
        <taxon>Pleurodeles</taxon>
    </lineage>
</organism>